<evidence type="ECO:0000313" key="1">
    <source>
        <dbReference type="EMBL" id="SMO37931.1"/>
    </source>
</evidence>
<dbReference type="EMBL" id="FXTB01000001">
    <property type="protein sequence ID" value="SMO37931.1"/>
    <property type="molecule type" value="Genomic_DNA"/>
</dbReference>
<evidence type="ECO:0000313" key="2">
    <source>
        <dbReference type="Proteomes" id="UP000319040"/>
    </source>
</evidence>
<dbReference type="Proteomes" id="UP000319040">
    <property type="component" value="Unassembled WGS sequence"/>
</dbReference>
<proteinExistence type="predicted"/>
<organism evidence="1 2">
    <name type="scientific">Saccharicrinis carchari</name>
    <dbReference type="NCBI Taxonomy" id="1168039"/>
    <lineage>
        <taxon>Bacteria</taxon>
        <taxon>Pseudomonadati</taxon>
        <taxon>Bacteroidota</taxon>
        <taxon>Bacteroidia</taxon>
        <taxon>Marinilabiliales</taxon>
        <taxon>Marinilabiliaceae</taxon>
        <taxon>Saccharicrinis</taxon>
    </lineage>
</organism>
<reference evidence="1 2" key="1">
    <citation type="submission" date="2017-05" db="EMBL/GenBank/DDBJ databases">
        <authorList>
            <person name="Varghese N."/>
            <person name="Submissions S."/>
        </authorList>
    </citation>
    <scope>NUCLEOTIDE SEQUENCE [LARGE SCALE GENOMIC DNA]</scope>
    <source>
        <strain evidence="1 2">DSM 27040</strain>
    </source>
</reference>
<accession>A0A521AT77</accession>
<protein>
    <submittedName>
        <fullName evidence="1">Uncharacterized protein</fullName>
    </submittedName>
</protein>
<name>A0A521AT77_SACCC</name>
<sequence length="77" mass="9150">MMIRYEYQVQSIKNQSVSHLSGKMNPAYRLTGYQSYLNQDCKYFAFYRYALFLLTALCCQQKNQFAIKYFGVDETIC</sequence>
<dbReference type="AlphaFoldDB" id="A0A521AT77"/>
<keyword evidence="2" id="KW-1185">Reference proteome</keyword>
<gene>
    <name evidence="1" type="ORF">SAMN06265379_101383</name>
</gene>